<dbReference type="Proteomes" id="UP001597302">
    <property type="component" value="Unassembled WGS sequence"/>
</dbReference>
<protein>
    <submittedName>
        <fullName evidence="2">Uncharacterized protein</fullName>
    </submittedName>
</protein>
<accession>A0ABW4DWZ3</accession>
<evidence type="ECO:0000313" key="2">
    <source>
        <dbReference type="EMBL" id="MFD1482289.1"/>
    </source>
</evidence>
<feature type="region of interest" description="Disordered" evidence="1">
    <location>
        <begin position="1"/>
        <end position="78"/>
    </location>
</feature>
<comment type="caution">
    <text evidence="2">The sequence shown here is derived from an EMBL/GenBank/DDBJ whole genome shotgun (WGS) entry which is preliminary data.</text>
</comment>
<proteinExistence type="predicted"/>
<keyword evidence="3" id="KW-1185">Reference proteome</keyword>
<reference evidence="3" key="1">
    <citation type="journal article" date="2019" name="Int. J. Syst. Evol. Microbiol.">
        <title>The Global Catalogue of Microorganisms (GCM) 10K type strain sequencing project: providing services to taxonomists for standard genome sequencing and annotation.</title>
        <authorList>
            <consortium name="The Broad Institute Genomics Platform"/>
            <consortium name="The Broad Institute Genome Sequencing Center for Infectious Disease"/>
            <person name="Wu L."/>
            <person name="Ma J."/>
        </authorList>
    </citation>
    <scope>NUCLEOTIDE SEQUENCE [LARGE SCALE GENOMIC DNA]</scope>
    <source>
        <strain evidence="3">CCM 8875</strain>
    </source>
</reference>
<evidence type="ECO:0000256" key="1">
    <source>
        <dbReference type="SAM" id="MobiDB-lite"/>
    </source>
</evidence>
<feature type="compositionally biased region" description="Basic and acidic residues" evidence="1">
    <location>
        <begin position="332"/>
        <end position="342"/>
    </location>
</feature>
<feature type="compositionally biased region" description="Basic and acidic residues" evidence="1">
    <location>
        <begin position="29"/>
        <end position="38"/>
    </location>
</feature>
<evidence type="ECO:0000313" key="3">
    <source>
        <dbReference type="Proteomes" id="UP001597302"/>
    </source>
</evidence>
<feature type="compositionally biased region" description="Basic residues" evidence="1">
    <location>
        <begin position="1"/>
        <end position="10"/>
    </location>
</feature>
<feature type="compositionally biased region" description="Low complexity" evidence="1">
    <location>
        <begin position="317"/>
        <end position="331"/>
    </location>
</feature>
<gene>
    <name evidence="2" type="ORF">ACFQ5P_13420</name>
</gene>
<feature type="region of interest" description="Disordered" evidence="1">
    <location>
        <begin position="287"/>
        <end position="350"/>
    </location>
</feature>
<feature type="compositionally biased region" description="Basic and acidic residues" evidence="1">
    <location>
        <begin position="68"/>
        <end position="78"/>
    </location>
</feature>
<dbReference type="EMBL" id="JBHTOQ010000028">
    <property type="protein sequence ID" value="MFD1482289.1"/>
    <property type="molecule type" value="Genomic_DNA"/>
</dbReference>
<name>A0ABW4DWZ3_9RHOB</name>
<sequence>MPAKPRRKTRSAGSVKAGAWPADEFIFGADRDLPDHPGVDSPPGPRRQTDRRNQPETGIPVPQVQFRSPDRGEAAQERARIRAGMQEIRQLIDGPKDRSGAGAMLMLQRLCHDPLPRRRLAGSAAQGLVVPPPAPPMSMAVRPTTAARALPAGRQRPGQGKTPDHPRAAAVPALATPTGWPKPQVMPQDLPDLWTPDLWMPGIGVSEIRMPATGLAPQPVVTSFTVAYPASLPDHAVPAPGATAAVRSRINRLLAAWADWLMWRLQPPRIPQAVLPVVMDARAQAAPDAEGTPVVNGETVSAGSCPDKSGGGDGAEQGPQTAAPEPGPAAEAADRAQSHEPKPSAMTAPAAAISRTSDIVLTGDALAKALSAAIDKGTLRDHLQAMIRDELAGEMGARFSGNLQAVIRREVANGLDDRLTHL</sequence>
<organism evidence="2 3">
    <name type="scientific">Paracoccus nototheniae</name>
    <dbReference type="NCBI Taxonomy" id="2489002"/>
    <lineage>
        <taxon>Bacteria</taxon>
        <taxon>Pseudomonadati</taxon>
        <taxon>Pseudomonadota</taxon>
        <taxon>Alphaproteobacteria</taxon>
        <taxon>Rhodobacterales</taxon>
        <taxon>Paracoccaceae</taxon>
        <taxon>Paracoccus</taxon>
    </lineage>
</organism>
<dbReference type="RefSeq" id="WP_131576100.1">
    <property type="nucleotide sequence ID" value="NZ_CBCSAJ010000047.1"/>
</dbReference>